<dbReference type="Pfam" id="PF03613">
    <property type="entry name" value="EIID-AGA"/>
    <property type="match status" value="1"/>
</dbReference>
<sequence length="275" mass="30351">MKLTQGLSKDEKKMIRSMFWRSSTMYISVNPVLMGGGGFCYSLMPFINKYYKNDEAGRRKALERETSYFSTTVPMSTFVMGIAASMEKENSKEPDFNADSINAVKTSLMGPLAGIGDSLFWGVWRAVCAALAINFAKNGNFLAPIIFLIMFNIPNYIIRYYGGFLGYSLGSSYVKKLYENGLMNVLTKAASILGLVMVGAMTVQMVIFKTTIKWTMGGKTIMDVQSVLDQIFKGLLPVAITLVCYKLLKDKKIGVISLIFAIVVLSILASLIGIV</sequence>
<proteinExistence type="predicted"/>
<feature type="transmembrane region" description="Helical" evidence="1">
    <location>
        <begin position="68"/>
        <end position="86"/>
    </location>
</feature>
<dbReference type="PANTHER" id="PTHR32502:SF23">
    <property type="entry name" value="TRANSPORT PROTEIN, PTS SYSTEM"/>
    <property type="match status" value="1"/>
</dbReference>
<dbReference type="GO" id="GO:0005886">
    <property type="term" value="C:plasma membrane"/>
    <property type="evidence" value="ECO:0007669"/>
    <property type="project" value="TreeGrafter"/>
</dbReference>
<dbReference type="PROSITE" id="PS51108">
    <property type="entry name" value="PTS_EIID"/>
    <property type="match status" value="1"/>
</dbReference>
<feature type="transmembrane region" description="Helical" evidence="1">
    <location>
        <begin position="182"/>
        <end position="207"/>
    </location>
</feature>
<keyword evidence="1" id="KW-0472">Membrane</keyword>
<feature type="transmembrane region" description="Helical" evidence="1">
    <location>
        <begin position="141"/>
        <end position="162"/>
    </location>
</feature>
<organism evidence="2 3">
    <name type="scientific">Lactobacillus kullabergensis</name>
    <dbReference type="NCBI Taxonomy" id="1218493"/>
    <lineage>
        <taxon>Bacteria</taxon>
        <taxon>Bacillati</taxon>
        <taxon>Bacillota</taxon>
        <taxon>Bacilli</taxon>
        <taxon>Lactobacillales</taxon>
        <taxon>Lactobacillaceae</taxon>
        <taxon>Lactobacillus</taxon>
    </lineage>
</organism>
<dbReference type="OrthoDB" id="9795582at2"/>
<feature type="transmembrane region" description="Helical" evidence="1">
    <location>
        <begin position="25"/>
        <end position="47"/>
    </location>
</feature>
<dbReference type="InterPro" id="IPR004704">
    <property type="entry name" value="PTS_IID_man"/>
</dbReference>
<dbReference type="InterPro" id="IPR050303">
    <property type="entry name" value="GatZ_KbaZ_carbometab"/>
</dbReference>
<keyword evidence="1" id="KW-0812">Transmembrane</keyword>
<dbReference type="HOGENOM" id="CLU_060742_0_0_9"/>
<dbReference type="GO" id="GO:0009401">
    <property type="term" value="P:phosphoenolpyruvate-dependent sugar phosphotransferase system"/>
    <property type="evidence" value="ECO:0007669"/>
    <property type="project" value="InterPro"/>
</dbReference>
<comment type="caution">
    <text evidence="2">The sequence shown here is derived from an EMBL/GenBank/DDBJ whole genome shotgun (WGS) entry which is preliminary data.</text>
</comment>
<evidence type="ECO:0000256" key="1">
    <source>
        <dbReference type="SAM" id="Phobius"/>
    </source>
</evidence>
<dbReference type="Proteomes" id="UP000033533">
    <property type="component" value="Unassembled WGS sequence"/>
</dbReference>
<dbReference type="RefSeq" id="WP_045927537.1">
    <property type="nucleotide sequence ID" value="NZ_JBHSZS010000003.1"/>
</dbReference>
<evidence type="ECO:0000313" key="2">
    <source>
        <dbReference type="EMBL" id="KJY58671.1"/>
    </source>
</evidence>
<name>A0A0F4LM80_9LACO</name>
<dbReference type="PATRIC" id="fig|1218493.3.peg.343"/>
<dbReference type="EMBL" id="JXBY01000006">
    <property type="protein sequence ID" value="KJY58671.1"/>
    <property type="molecule type" value="Genomic_DNA"/>
</dbReference>
<reference evidence="2 3" key="1">
    <citation type="submission" date="2014-12" db="EMBL/GenBank/DDBJ databases">
        <title>Comparative genomics of the lactic acid bacteria isolated from the honey bee gut.</title>
        <authorList>
            <person name="Ellegaard K.M."/>
            <person name="Tamarit D."/>
            <person name="Javelind E."/>
            <person name="Olofsson T."/>
            <person name="Andersson S.G."/>
            <person name="Vasquez A."/>
        </authorList>
    </citation>
    <scope>NUCLEOTIDE SEQUENCE [LARGE SCALE GENOMIC DNA]</scope>
    <source>
        <strain evidence="2 3">Biut2</strain>
    </source>
</reference>
<dbReference type="AlphaFoldDB" id="A0A0F4LM80"/>
<dbReference type="STRING" id="1218493.JF76_03250"/>
<feature type="transmembrane region" description="Helical" evidence="1">
    <location>
        <begin position="254"/>
        <end position="274"/>
    </location>
</feature>
<accession>A0A0F4LM80</accession>
<dbReference type="PANTHER" id="PTHR32502">
    <property type="entry name" value="N-ACETYLGALACTOSAMINE PERMEASE II COMPONENT-RELATED"/>
    <property type="match status" value="1"/>
</dbReference>
<protein>
    <submittedName>
        <fullName evidence="2">PTS Man IID</fullName>
    </submittedName>
</protein>
<keyword evidence="1" id="KW-1133">Transmembrane helix</keyword>
<gene>
    <name evidence="2" type="ORF">JF76_03250</name>
</gene>
<evidence type="ECO:0000313" key="3">
    <source>
        <dbReference type="Proteomes" id="UP000033533"/>
    </source>
</evidence>